<reference evidence="1" key="1">
    <citation type="submission" date="2019-02" db="EMBL/GenBank/DDBJ databases">
        <authorList>
            <person name="Gruber-Vodicka R. H."/>
            <person name="Seah K. B. B."/>
        </authorList>
    </citation>
    <scope>NUCLEOTIDE SEQUENCE</scope>
    <source>
        <strain evidence="1">BECK_S313</strain>
    </source>
</reference>
<proteinExistence type="predicted"/>
<dbReference type="InterPro" id="IPR035069">
    <property type="entry name" value="TTHA1013/TTHA0281-like"/>
</dbReference>
<gene>
    <name evidence="1" type="ORF">BECKLPF1236B_GA0070989_15271</name>
</gene>
<dbReference type="Gene3D" id="3.30.160.250">
    <property type="match status" value="1"/>
</dbReference>
<dbReference type="EMBL" id="CAADFK010000526">
    <property type="protein sequence ID" value="VFK25870.1"/>
    <property type="molecule type" value="Genomic_DNA"/>
</dbReference>
<name>A0A450X9K4_9GAMM</name>
<dbReference type="AlphaFoldDB" id="A0A450X9K4"/>
<dbReference type="Pfam" id="PF21748">
    <property type="entry name" value="UPF0150"/>
    <property type="match status" value="1"/>
</dbReference>
<dbReference type="SUPFAM" id="SSF143100">
    <property type="entry name" value="TTHA1013/TTHA0281-like"/>
    <property type="match status" value="1"/>
</dbReference>
<sequence>MRHARYEILREDGSFYGEIPECQGVYANAATLENCREELAEVLGDCLLFRIHHPFVIPPIEGMALSVRKEMAV</sequence>
<organism evidence="1">
    <name type="scientific">Candidatus Kentrum sp. LPFa</name>
    <dbReference type="NCBI Taxonomy" id="2126335"/>
    <lineage>
        <taxon>Bacteria</taxon>
        <taxon>Pseudomonadati</taxon>
        <taxon>Pseudomonadota</taxon>
        <taxon>Gammaproteobacteria</taxon>
        <taxon>Candidatus Kentrum</taxon>
    </lineage>
</organism>
<protein>
    <submittedName>
        <fullName evidence="1">Predicted nuclease of the RNAse H fold, HicB family</fullName>
    </submittedName>
</protein>
<evidence type="ECO:0000313" key="1">
    <source>
        <dbReference type="EMBL" id="VFK25870.1"/>
    </source>
</evidence>
<dbReference type="InterPro" id="IPR049389">
    <property type="entry name" value="TTHA0281-like"/>
</dbReference>
<accession>A0A450X9K4</accession>